<reference evidence="10" key="1">
    <citation type="submission" date="2020-07" db="EMBL/GenBank/DDBJ databases">
        <title>Clarias magur genome sequencing, assembly and annotation.</title>
        <authorList>
            <person name="Kushwaha B."/>
            <person name="Kumar R."/>
            <person name="Das P."/>
            <person name="Joshi C.G."/>
            <person name="Kumar D."/>
            <person name="Nagpure N.S."/>
            <person name="Pandey M."/>
            <person name="Agarwal S."/>
            <person name="Srivastava S."/>
            <person name="Singh M."/>
            <person name="Sahoo L."/>
            <person name="Jayasankar P."/>
            <person name="Meher P.K."/>
            <person name="Koringa P.G."/>
            <person name="Iquebal M.A."/>
            <person name="Das S.P."/>
            <person name="Bit A."/>
            <person name="Patnaik S."/>
            <person name="Patel N."/>
            <person name="Shah T.M."/>
            <person name="Hinsu A."/>
            <person name="Jena J.K."/>
        </authorList>
    </citation>
    <scope>NUCLEOTIDE SEQUENCE</scope>
    <source>
        <strain evidence="10">CIFAMagur01</strain>
        <tissue evidence="10">Testis</tissue>
    </source>
</reference>
<dbReference type="EMBL" id="QNUK01000160">
    <property type="protein sequence ID" value="KAF5899655.1"/>
    <property type="molecule type" value="Genomic_DNA"/>
</dbReference>
<evidence type="ECO:0000256" key="4">
    <source>
        <dbReference type="ARBA" id="ARBA00022737"/>
    </source>
</evidence>
<keyword evidence="5" id="KW-0130">Cell adhesion</keyword>
<evidence type="ECO:0000256" key="3">
    <source>
        <dbReference type="ARBA" id="ARBA00022729"/>
    </source>
</evidence>
<dbReference type="InterPro" id="IPR051427">
    <property type="entry name" value="Nectin/Nectin-like"/>
</dbReference>
<keyword evidence="3" id="KW-0732">Signal</keyword>
<feature type="domain" description="Ig-like" evidence="9">
    <location>
        <begin position="1"/>
        <end position="95"/>
    </location>
</feature>
<dbReference type="AlphaFoldDB" id="A0A8J4XDT7"/>
<evidence type="ECO:0000256" key="2">
    <source>
        <dbReference type="ARBA" id="ARBA00007810"/>
    </source>
</evidence>
<feature type="non-terminal residue" evidence="10">
    <location>
        <position position="1"/>
    </location>
</feature>
<keyword evidence="8" id="KW-0325">Glycoprotein</keyword>
<dbReference type="Pfam" id="PF08205">
    <property type="entry name" value="C2-set_2"/>
    <property type="match status" value="1"/>
</dbReference>
<keyword evidence="6" id="KW-0472">Membrane</keyword>
<comment type="similarity">
    <text evidence="2">Belongs to the nectin family.</text>
</comment>
<dbReference type="InterPro" id="IPR007110">
    <property type="entry name" value="Ig-like_dom"/>
</dbReference>
<name>A0A8J4XDT7_CLAMG</name>
<gene>
    <name evidence="10" type="ORF">DAT39_010605</name>
</gene>
<dbReference type="GO" id="GO:0005912">
    <property type="term" value="C:adherens junction"/>
    <property type="evidence" value="ECO:0007669"/>
    <property type="project" value="TreeGrafter"/>
</dbReference>
<evidence type="ECO:0000256" key="1">
    <source>
        <dbReference type="ARBA" id="ARBA00004370"/>
    </source>
</evidence>
<keyword evidence="7" id="KW-1015">Disulfide bond</keyword>
<protein>
    <submittedName>
        <fullName evidence="10">Nectin-3-like isoform X2</fullName>
    </submittedName>
</protein>
<dbReference type="InterPro" id="IPR013783">
    <property type="entry name" value="Ig-like_fold"/>
</dbReference>
<accession>A0A8J4XDT7</accession>
<evidence type="ECO:0000259" key="9">
    <source>
        <dbReference type="PROSITE" id="PS50835"/>
    </source>
</evidence>
<keyword evidence="11" id="KW-1185">Reference proteome</keyword>
<comment type="subcellular location">
    <subcellularLocation>
        <location evidence="1">Membrane</location>
    </subcellularLocation>
</comment>
<evidence type="ECO:0000256" key="5">
    <source>
        <dbReference type="ARBA" id="ARBA00022889"/>
    </source>
</evidence>
<sequence>PPVVIVSTDVPPVAGDTEKILATCTAANSKPAAEVSWSLGALNDSVRVQTNETVDSEGRYTVKSRLIGVASKDLNQKKVQCLVTHPGLKEKLELDYNLKIH</sequence>
<evidence type="ECO:0000256" key="6">
    <source>
        <dbReference type="ARBA" id="ARBA00023136"/>
    </source>
</evidence>
<dbReference type="InterPro" id="IPR013162">
    <property type="entry name" value="CD80_C2-set"/>
</dbReference>
<organism evidence="10 11">
    <name type="scientific">Clarias magur</name>
    <name type="common">Asian catfish</name>
    <name type="synonym">Macropteronotus magur</name>
    <dbReference type="NCBI Taxonomy" id="1594786"/>
    <lineage>
        <taxon>Eukaryota</taxon>
        <taxon>Metazoa</taxon>
        <taxon>Chordata</taxon>
        <taxon>Craniata</taxon>
        <taxon>Vertebrata</taxon>
        <taxon>Euteleostomi</taxon>
        <taxon>Actinopterygii</taxon>
        <taxon>Neopterygii</taxon>
        <taxon>Teleostei</taxon>
        <taxon>Ostariophysi</taxon>
        <taxon>Siluriformes</taxon>
        <taxon>Clariidae</taxon>
        <taxon>Clarias</taxon>
    </lineage>
</organism>
<comment type="caution">
    <text evidence="10">The sequence shown here is derived from an EMBL/GenBank/DDBJ whole genome shotgun (WGS) entry which is preliminary data.</text>
</comment>
<dbReference type="PANTHER" id="PTHR23277:SF106">
    <property type="entry name" value="NECTIN-1 ISOFORM X1-RELATED"/>
    <property type="match status" value="1"/>
</dbReference>
<dbReference type="InterPro" id="IPR036179">
    <property type="entry name" value="Ig-like_dom_sf"/>
</dbReference>
<evidence type="ECO:0000256" key="7">
    <source>
        <dbReference type="ARBA" id="ARBA00023157"/>
    </source>
</evidence>
<proteinExistence type="inferred from homology"/>
<dbReference type="GO" id="GO:0016020">
    <property type="term" value="C:membrane"/>
    <property type="evidence" value="ECO:0007669"/>
    <property type="project" value="UniProtKB-SubCell"/>
</dbReference>
<dbReference type="GO" id="GO:0007156">
    <property type="term" value="P:homophilic cell adhesion via plasma membrane adhesion molecules"/>
    <property type="evidence" value="ECO:0007669"/>
    <property type="project" value="TreeGrafter"/>
</dbReference>
<evidence type="ECO:0000256" key="8">
    <source>
        <dbReference type="ARBA" id="ARBA00023180"/>
    </source>
</evidence>
<evidence type="ECO:0000313" key="11">
    <source>
        <dbReference type="Proteomes" id="UP000727407"/>
    </source>
</evidence>
<dbReference type="PANTHER" id="PTHR23277">
    <property type="entry name" value="NECTIN-RELATED"/>
    <property type="match status" value="1"/>
</dbReference>
<dbReference type="Gene3D" id="2.60.40.10">
    <property type="entry name" value="Immunoglobulins"/>
    <property type="match status" value="1"/>
</dbReference>
<evidence type="ECO:0000313" key="10">
    <source>
        <dbReference type="EMBL" id="KAF5899655.1"/>
    </source>
</evidence>
<keyword evidence="4" id="KW-0677">Repeat</keyword>
<dbReference type="SUPFAM" id="SSF48726">
    <property type="entry name" value="Immunoglobulin"/>
    <property type="match status" value="1"/>
</dbReference>
<dbReference type="Proteomes" id="UP000727407">
    <property type="component" value="Unassembled WGS sequence"/>
</dbReference>
<dbReference type="OrthoDB" id="10006996at2759"/>
<feature type="non-terminal residue" evidence="10">
    <location>
        <position position="101"/>
    </location>
</feature>
<dbReference type="PROSITE" id="PS50835">
    <property type="entry name" value="IG_LIKE"/>
    <property type="match status" value="1"/>
</dbReference>
<dbReference type="GO" id="GO:0007157">
    <property type="term" value="P:heterophilic cell-cell adhesion via plasma membrane cell adhesion molecules"/>
    <property type="evidence" value="ECO:0007669"/>
    <property type="project" value="TreeGrafter"/>
</dbReference>